<feature type="domain" description="LysM" evidence="2">
    <location>
        <begin position="40"/>
        <end position="90"/>
    </location>
</feature>
<dbReference type="KEGG" id="rmar:GBA65_20640"/>
<protein>
    <submittedName>
        <fullName evidence="3">LysM peptidoglycan-binding domain-containing protein</fullName>
    </submittedName>
</protein>
<dbReference type="CDD" id="cd00118">
    <property type="entry name" value="LysM"/>
    <property type="match status" value="1"/>
</dbReference>
<evidence type="ECO:0000259" key="2">
    <source>
        <dbReference type="SMART" id="SM00257"/>
    </source>
</evidence>
<gene>
    <name evidence="3" type="ORF">GBA65_20640</name>
</gene>
<evidence type="ECO:0000313" key="4">
    <source>
        <dbReference type="Proteomes" id="UP000502706"/>
    </source>
</evidence>
<accession>A0A6G8Q214</accession>
<dbReference type="Gene3D" id="3.10.350.10">
    <property type="entry name" value="LysM domain"/>
    <property type="match status" value="1"/>
</dbReference>
<name>A0A6G8Q214_9ACTN</name>
<keyword evidence="1" id="KW-0732">Signal</keyword>
<dbReference type="SUPFAM" id="SSF54106">
    <property type="entry name" value="LysM domain"/>
    <property type="match status" value="1"/>
</dbReference>
<keyword evidence="4" id="KW-1185">Reference proteome</keyword>
<proteinExistence type="predicted"/>
<feature type="signal peptide" evidence="1">
    <location>
        <begin position="1"/>
        <end position="34"/>
    </location>
</feature>
<dbReference type="EMBL" id="CP045121">
    <property type="protein sequence ID" value="QIN80521.1"/>
    <property type="molecule type" value="Genomic_DNA"/>
</dbReference>
<organism evidence="3 4">
    <name type="scientific">Rubrobacter marinus</name>
    <dbReference type="NCBI Taxonomy" id="2653852"/>
    <lineage>
        <taxon>Bacteria</taxon>
        <taxon>Bacillati</taxon>
        <taxon>Actinomycetota</taxon>
        <taxon>Rubrobacteria</taxon>
        <taxon>Rubrobacterales</taxon>
        <taxon>Rubrobacteraceae</taxon>
        <taxon>Rubrobacter</taxon>
    </lineage>
</organism>
<dbReference type="InterPro" id="IPR036779">
    <property type="entry name" value="LysM_dom_sf"/>
</dbReference>
<dbReference type="Proteomes" id="UP000502706">
    <property type="component" value="Chromosome"/>
</dbReference>
<dbReference type="RefSeq" id="WP_166398187.1">
    <property type="nucleotide sequence ID" value="NZ_CP045121.1"/>
</dbReference>
<sequence length="93" mass="10034">MKSARSTYRRRRLGALFVATAAVFALYTGTGAGAGTQPVRYTVSPGDTLWDIAVAHTPSREDPRPVVEIIKEANDLSGTRIHPGMTLELPPVE</sequence>
<dbReference type="AlphaFoldDB" id="A0A6G8Q214"/>
<evidence type="ECO:0000313" key="3">
    <source>
        <dbReference type="EMBL" id="QIN80521.1"/>
    </source>
</evidence>
<evidence type="ECO:0000256" key="1">
    <source>
        <dbReference type="SAM" id="SignalP"/>
    </source>
</evidence>
<dbReference type="Pfam" id="PF01476">
    <property type="entry name" value="LysM"/>
    <property type="match status" value="1"/>
</dbReference>
<dbReference type="InterPro" id="IPR018392">
    <property type="entry name" value="LysM"/>
</dbReference>
<feature type="chain" id="PRO_5026165158" evidence="1">
    <location>
        <begin position="35"/>
        <end position="93"/>
    </location>
</feature>
<dbReference type="SMART" id="SM00257">
    <property type="entry name" value="LysM"/>
    <property type="match status" value="1"/>
</dbReference>
<reference evidence="3 4" key="1">
    <citation type="submission" date="2019-10" db="EMBL/GenBank/DDBJ databases">
        <title>Rubrobacter sp nov SCSIO 52915 isolated from a deep-sea sediment in the South China Sea.</title>
        <authorList>
            <person name="Chen R.W."/>
        </authorList>
    </citation>
    <scope>NUCLEOTIDE SEQUENCE [LARGE SCALE GENOMIC DNA]</scope>
    <source>
        <strain evidence="3 4">SCSIO 52915</strain>
    </source>
</reference>